<dbReference type="SUPFAM" id="SSF51556">
    <property type="entry name" value="Metallo-dependent hydrolases"/>
    <property type="match status" value="1"/>
</dbReference>
<dbReference type="GeneID" id="55995069"/>
<dbReference type="Proteomes" id="UP000509510">
    <property type="component" value="Chromosome IV"/>
</dbReference>
<organism evidence="2 3">
    <name type="scientific">Talaromyces rugulosus</name>
    <name type="common">Penicillium rugulosum</name>
    <dbReference type="NCBI Taxonomy" id="121627"/>
    <lineage>
        <taxon>Eukaryota</taxon>
        <taxon>Fungi</taxon>
        <taxon>Dikarya</taxon>
        <taxon>Ascomycota</taxon>
        <taxon>Pezizomycotina</taxon>
        <taxon>Eurotiomycetes</taxon>
        <taxon>Eurotiomycetidae</taxon>
        <taxon>Eurotiales</taxon>
        <taxon>Trichocomaceae</taxon>
        <taxon>Talaromyces</taxon>
        <taxon>Talaromyces sect. Islandici</taxon>
    </lineage>
</organism>
<dbReference type="InterPro" id="IPR032466">
    <property type="entry name" value="Metal_Hydrolase"/>
</dbReference>
<name>A0A7H8R6I2_TALRU</name>
<dbReference type="Pfam" id="PF04909">
    <property type="entry name" value="Amidohydro_2"/>
    <property type="match status" value="1"/>
</dbReference>
<dbReference type="RefSeq" id="XP_035346610.1">
    <property type="nucleotide sequence ID" value="XM_035490717.1"/>
</dbReference>
<evidence type="ECO:0000259" key="1">
    <source>
        <dbReference type="Pfam" id="PF04909"/>
    </source>
</evidence>
<dbReference type="PANTHER" id="PTHR35563:SF2">
    <property type="entry name" value="BARREL METAL-DEPENDENT HYDROLASE, PUTATIVE (AFU_ORTHOLOGUE AFUA_1G16240)-RELATED"/>
    <property type="match status" value="1"/>
</dbReference>
<dbReference type="InterPro" id="IPR052358">
    <property type="entry name" value="Aro_Compnd_Degr_Hydrolases"/>
</dbReference>
<dbReference type="OrthoDB" id="2135488at2759"/>
<proteinExistence type="predicted"/>
<dbReference type="GO" id="GO:0016787">
    <property type="term" value="F:hydrolase activity"/>
    <property type="evidence" value="ECO:0007669"/>
    <property type="project" value="InterPro"/>
</dbReference>
<keyword evidence="3" id="KW-1185">Reference proteome</keyword>
<dbReference type="Gene3D" id="3.20.20.140">
    <property type="entry name" value="Metal-dependent hydrolases"/>
    <property type="match status" value="1"/>
</dbReference>
<sequence length="282" mass="31767">MDFLPPFSWDTHVHVFDPIKYPYIPNTRYNPPARSVQDLVTSTPTKNFIIVMSGPEGTDTAQTIDAIEQLERDGRNAKGVVVMDIEKMTIDNLQRLNDAGVRSVRFNTRRDEITTLDSSFEEAVRRIHTAGVKWSVEAAIFDVALWYRLGPTLRKLHGKYGTIFIADHVFAAQPSQLESTEFKSLLDLVEDGMVVVKISGLTRYGRDAVTMMPVVKEVLKRRNGTGCVWGSDWPHVNSSPGATNLMEVDILEHLRLLKCVCDKLGNGTWEKVMRDNAVSVYI</sequence>
<dbReference type="InterPro" id="IPR006680">
    <property type="entry name" value="Amidohydro-rel"/>
</dbReference>
<dbReference type="KEGG" id="trg:TRUGW13939_07578"/>
<feature type="domain" description="Amidohydrolase-related" evidence="1">
    <location>
        <begin position="9"/>
        <end position="281"/>
    </location>
</feature>
<reference evidence="3" key="1">
    <citation type="submission" date="2020-06" db="EMBL/GenBank/DDBJ databases">
        <title>A chromosome-scale genome assembly of Talaromyces rugulosus W13939.</title>
        <authorList>
            <person name="Wang B."/>
            <person name="Guo L."/>
            <person name="Ye K."/>
            <person name="Wang L."/>
        </authorList>
    </citation>
    <scope>NUCLEOTIDE SEQUENCE [LARGE SCALE GENOMIC DNA]</scope>
    <source>
        <strain evidence="3">W13939</strain>
    </source>
</reference>
<gene>
    <name evidence="2" type="ORF">TRUGW13939_07578</name>
</gene>
<dbReference type="EMBL" id="CP055901">
    <property type="protein sequence ID" value="QKX60433.1"/>
    <property type="molecule type" value="Genomic_DNA"/>
</dbReference>
<evidence type="ECO:0000313" key="3">
    <source>
        <dbReference type="Proteomes" id="UP000509510"/>
    </source>
</evidence>
<evidence type="ECO:0000313" key="2">
    <source>
        <dbReference type="EMBL" id="QKX60433.1"/>
    </source>
</evidence>
<dbReference type="PANTHER" id="PTHR35563">
    <property type="entry name" value="BARREL METAL-DEPENDENT HYDROLASE, PUTATIVE (AFU_ORTHOLOGUE AFUA_1G16240)-RELATED"/>
    <property type="match status" value="1"/>
</dbReference>
<accession>A0A7H8R6I2</accession>
<dbReference type="AlphaFoldDB" id="A0A7H8R6I2"/>
<protein>
    <recommendedName>
        <fullName evidence="1">Amidohydrolase-related domain-containing protein</fullName>
    </recommendedName>
</protein>